<organism evidence="3 4">
    <name type="scientific">Streptomyces luteogriseus</name>
    <dbReference type="NCBI Taxonomy" id="68233"/>
    <lineage>
        <taxon>Bacteria</taxon>
        <taxon>Bacillati</taxon>
        <taxon>Actinomycetota</taxon>
        <taxon>Actinomycetes</taxon>
        <taxon>Kitasatosporales</taxon>
        <taxon>Streptomycetaceae</taxon>
        <taxon>Streptomyces</taxon>
    </lineage>
</organism>
<dbReference type="Gene3D" id="3.10.150.10">
    <property type="entry name" value="DNA Polymerase III, subunit A, domain 2"/>
    <property type="match status" value="1"/>
</dbReference>
<dbReference type="AlphaFoldDB" id="A0A7W7DW56"/>
<proteinExistence type="predicted"/>
<feature type="compositionally biased region" description="Polar residues" evidence="1">
    <location>
        <begin position="1"/>
        <end position="10"/>
    </location>
</feature>
<dbReference type="Proteomes" id="UP000565089">
    <property type="component" value="Unassembled WGS sequence"/>
</dbReference>
<comment type="caution">
    <text evidence="3">The sequence shown here is derived from an EMBL/GenBank/DDBJ whole genome shotgun (WGS) entry which is preliminary data.</text>
</comment>
<dbReference type="GO" id="GO:0009360">
    <property type="term" value="C:DNA polymerase III complex"/>
    <property type="evidence" value="ECO:0007669"/>
    <property type="project" value="InterPro"/>
</dbReference>
<dbReference type="GO" id="GO:0003887">
    <property type="term" value="F:DNA-directed DNA polymerase activity"/>
    <property type="evidence" value="ECO:0007669"/>
    <property type="project" value="InterPro"/>
</dbReference>
<evidence type="ECO:0000313" key="3">
    <source>
        <dbReference type="EMBL" id="MBB4717776.1"/>
    </source>
</evidence>
<feature type="region of interest" description="Disordered" evidence="1">
    <location>
        <begin position="1"/>
        <end position="20"/>
    </location>
</feature>
<dbReference type="GO" id="GO:0006260">
    <property type="term" value="P:DNA replication"/>
    <property type="evidence" value="ECO:0007669"/>
    <property type="project" value="InterPro"/>
</dbReference>
<sequence length="104" mass="11272">MTTEKASSYGSRRGCPDSLRAPSTVSWVLTPLTVDATLGGDPLSVAFNPHLLLKTLQQVDGPVVQMYFTARTKPVLLHTPDQADTFRGIVMPVRLHNGTTQPTP</sequence>
<dbReference type="SUPFAM" id="SSF55979">
    <property type="entry name" value="DNA clamp"/>
    <property type="match status" value="1"/>
</dbReference>
<keyword evidence="4" id="KW-1185">Reference proteome</keyword>
<evidence type="ECO:0000256" key="1">
    <source>
        <dbReference type="SAM" id="MobiDB-lite"/>
    </source>
</evidence>
<accession>A0A7W7DW56</accession>
<gene>
    <name evidence="3" type="ORF">BJ965_007658</name>
</gene>
<dbReference type="Pfam" id="PF02768">
    <property type="entry name" value="DNA_pol3_beta_3"/>
    <property type="match status" value="1"/>
</dbReference>
<dbReference type="InterPro" id="IPR046938">
    <property type="entry name" value="DNA_clamp_sf"/>
</dbReference>
<dbReference type="RefSeq" id="WP_184916432.1">
    <property type="nucleotide sequence ID" value="NZ_JACHMS010000001.1"/>
</dbReference>
<reference evidence="3 4" key="1">
    <citation type="submission" date="2020-08" db="EMBL/GenBank/DDBJ databases">
        <title>Sequencing the genomes of 1000 actinobacteria strains.</title>
        <authorList>
            <person name="Klenk H.-P."/>
        </authorList>
    </citation>
    <scope>NUCLEOTIDE SEQUENCE [LARGE SCALE GENOMIC DNA]</scope>
    <source>
        <strain evidence="3 4">DSM 40483</strain>
    </source>
</reference>
<dbReference type="GO" id="GO:0003677">
    <property type="term" value="F:DNA binding"/>
    <property type="evidence" value="ECO:0007669"/>
    <property type="project" value="InterPro"/>
</dbReference>
<protein>
    <recommendedName>
        <fullName evidence="2">DNA polymerase III beta sliding clamp C-terminal domain-containing protein</fullName>
    </recommendedName>
</protein>
<dbReference type="GO" id="GO:0008408">
    <property type="term" value="F:3'-5' exonuclease activity"/>
    <property type="evidence" value="ECO:0007669"/>
    <property type="project" value="InterPro"/>
</dbReference>
<feature type="domain" description="DNA polymerase III beta sliding clamp C-terminal" evidence="2">
    <location>
        <begin position="34"/>
        <end position="94"/>
    </location>
</feature>
<dbReference type="InterPro" id="IPR022635">
    <property type="entry name" value="DNA_polIII_beta_C"/>
</dbReference>
<name>A0A7W7DW56_9ACTN</name>
<evidence type="ECO:0000313" key="4">
    <source>
        <dbReference type="Proteomes" id="UP000565089"/>
    </source>
</evidence>
<evidence type="ECO:0000259" key="2">
    <source>
        <dbReference type="Pfam" id="PF02768"/>
    </source>
</evidence>
<dbReference type="EMBL" id="JACHMS010000001">
    <property type="protein sequence ID" value="MBB4717776.1"/>
    <property type="molecule type" value="Genomic_DNA"/>
</dbReference>
<dbReference type="GeneID" id="95799848"/>